<dbReference type="Proteomes" id="UP000094580">
    <property type="component" value="Unassembled WGS sequence"/>
</dbReference>
<keyword evidence="2" id="KW-1185">Reference proteome</keyword>
<comment type="caution">
    <text evidence="1">The sequence shown here is derived from an EMBL/GenBank/DDBJ whole genome shotgun (WGS) entry which is preliminary data.</text>
</comment>
<dbReference type="GO" id="GO:0032259">
    <property type="term" value="P:methylation"/>
    <property type="evidence" value="ECO:0007669"/>
    <property type="project" value="UniProtKB-KW"/>
</dbReference>
<sequence>MLKNAVESVIDCMASGKGMSDIQRIQTEHRFKLVEFWNIEKGSKVLEIGCGQGDTTAVLAYIVGENGFVHGIDIGPPTYGSPVSLGDSADFLLQSNLGKQLKIEFEIDILSPTVDFHEDEFDYIVMSHCSWYLKSHEEFTAVLKKIKKWGKKLCFAEWDTRISSIEQYPHLLSILIQAQYESLKQNSESNIRTLFTPNDMKNICKASGWNIMNETSIFSPKLQDARWEINKTLADIDIELNNFENMPSKLNGLIRSEVKMLEESITSNEIKPLSIFAFVAE</sequence>
<keyword evidence="1" id="KW-0808">Transferase</keyword>
<name>A0ABX2ZVN1_9BACI</name>
<dbReference type="CDD" id="cd02440">
    <property type="entry name" value="AdoMet_MTases"/>
    <property type="match status" value="1"/>
</dbReference>
<protein>
    <submittedName>
        <fullName evidence="1">SAM-dependent methyltransferase</fullName>
    </submittedName>
</protein>
<dbReference type="RefSeq" id="WP_069033313.1">
    <property type="nucleotide sequence ID" value="NZ_MDKC01000008.1"/>
</dbReference>
<proteinExistence type="predicted"/>
<dbReference type="GO" id="GO:0008168">
    <property type="term" value="F:methyltransferase activity"/>
    <property type="evidence" value="ECO:0007669"/>
    <property type="project" value="UniProtKB-KW"/>
</dbReference>
<evidence type="ECO:0000313" key="2">
    <source>
        <dbReference type="Proteomes" id="UP000094580"/>
    </source>
</evidence>
<dbReference type="EMBL" id="MDKC01000008">
    <property type="protein sequence ID" value="ODG92454.1"/>
    <property type="molecule type" value="Genomic_DNA"/>
</dbReference>
<evidence type="ECO:0000313" key="1">
    <source>
        <dbReference type="EMBL" id="ODG92454.1"/>
    </source>
</evidence>
<dbReference type="Pfam" id="PF13489">
    <property type="entry name" value="Methyltransf_23"/>
    <property type="match status" value="1"/>
</dbReference>
<gene>
    <name evidence="1" type="ORF">BED47_19810</name>
</gene>
<dbReference type="SUPFAM" id="SSF53335">
    <property type="entry name" value="S-adenosyl-L-methionine-dependent methyltransferases"/>
    <property type="match status" value="1"/>
</dbReference>
<reference evidence="1 2" key="1">
    <citation type="submission" date="2016-07" db="EMBL/GenBank/DDBJ databases">
        <authorList>
            <person name="Townsley L."/>
            <person name="Shank E.A."/>
        </authorList>
    </citation>
    <scope>NUCLEOTIDE SEQUENCE [LARGE SCALE GENOMIC DNA]</scope>
    <source>
        <strain evidence="1 2">CH01</strain>
    </source>
</reference>
<dbReference type="InterPro" id="IPR029063">
    <property type="entry name" value="SAM-dependent_MTases_sf"/>
</dbReference>
<keyword evidence="1" id="KW-0489">Methyltransferase</keyword>
<organism evidence="1 2">
    <name type="scientific">Gottfriedia luciferensis</name>
    <dbReference type="NCBI Taxonomy" id="178774"/>
    <lineage>
        <taxon>Bacteria</taxon>
        <taxon>Bacillati</taxon>
        <taxon>Bacillota</taxon>
        <taxon>Bacilli</taxon>
        <taxon>Bacillales</taxon>
        <taxon>Bacillaceae</taxon>
        <taxon>Gottfriedia</taxon>
    </lineage>
</organism>
<accession>A0ABX2ZVN1</accession>
<dbReference type="Gene3D" id="3.40.50.150">
    <property type="entry name" value="Vaccinia Virus protein VP39"/>
    <property type="match status" value="1"/>
</dbReference>